<name>A0AAE0NSR1_9PEZI</name>
<dbReference type="Proteomes" id="UP001285441">
    <property type="component" value="Unassembled WGS sequence"/>
</dbReference>
<evidence type="ECO:0000313" key="2">
    <source>
        <dbReference type="EMBL" id="KAK3386834.1"/>
    </source>
</evidence>
<reference evidence="2" key="2">
    <citation type="submission" date="2023-06" db="EMBL/GenBank/DDBJ databases">
        <authorList>
            <consortium name="Lawrence Berkeley National Laboratory"/>
            <person name="Haridas S."/>
            <person name="Hensen N."/>
            <person name="Bonometti L."/>
            <person name="Westerberg I."/>
            <person name="Brannstrom I.O."/>
            <person name="Guillou S."/>
            <person name="Cros-Aarteil S."/>
            <person name="Calhoun S."/>
            <person name="Kuo A."/>
            <person name="Mondo S."/>
            <person name="Pangilinan J."/>
            <person name="Riley R."/>
            <person name="LaButti K."/>
            <person name="Andreopoulos B."/>
            <person name="Lipzen A."/>
            <person name="Chen C."/>
            <person name="Yanf M."/>
            <person name="Daum C."/>
            <person name="Ng V."/>
            <person name="Clum A."/>
            <person name="Steindorff A."/>
            <person name="Ohm R."/>
            <person name="Martin F."/>
            <person name="Silar P."/>
            <person name="Natvig D."/>
            <person name="Lalanne C."/>
            <person name="Gautier V."/>
            <person name="Ament-velasquez S.L."/>
            <person name="Kruys A."/>
            <person name="Hutchinson M.I."/>
            <person name="Powell A.J."/>
            <person name="Barry K."/>
            <person name="Miller A.N."/>
            <person name="Grigoriev I.V."/>
            <person name="Debuchy R."/>
            <person name="Gladieux P."/>
            <person name="Thoren M.H."/>
            <person name="Johannesson H."/>
        </authorList>
    </citation>
    <scope>NUCLEOTIDE SEQUENCE</scope>
    <source>
        <strain evidence="2">CBS 232.78</strain>
    </source>
</reference>
<sequence>MPHEPNPESAAAPTNPPQPAAIDSPPQTSMFDDLTYYFTQHAHHLDTRLSQPCCTTLFPLKLIAAHFSTLHDFVAFQTATMRSRGWSLRRETADQIRAAHEVELAWSRFRCTEYIEVLARILDFLRVGYDDYLTHLPVNYYNTHHNGRARGCFDVTCQAVRCIRARQSVQHPSAEAIIPPEDSSSSCVSDWKSSAAAADFVLLHRQFLLRREDYDRITTSIAALAGIISGRVGIEEARTAKALTFVAMCFAPLSWVSSVYSIPDAESAGPLFRKYWASALPATLAVWLVFLAWQMSNGGMAGAKSGGEGIWGR</sequence>
<evidence type="ECO:0000256" key="1">
    <source>
        <dbReference type="SAM" id="MobiDB-lite"/>
    </source>
</evidence>
<comment type="caution">
    <text evidence="2">The sequence shown here is derived from an EMBL/GenBank/DDBJ whole genome shotgun (WGS) entry which is preliminary data.</text>
</comment>
<gene>
    <name evidence="2" type="ORF">B0H63DRAFT_468464</name>
</gene>
<feature type="region of interest" description="Disordered" evidence="1">
    <location>
        <begin position="1"/>
        <end position="25"/>
    </location>
</feature>
<accession>A0AAE0NSR1</accession>
<dbReference type="AlphaFoldDB" id="A0AAE0NSR1"/>
<proteinExistence type="predicted"/>
<organism evidence="2 3">
    <name type="scientific">Podospora didyma</name>
    <dbReference type="NCBI Taxonomy" id="330526"/>
    <lineage>
        <taxon>Eukaryota</taxon>
        <taxon>Fungi</taxon>
        <taxon>Dikarya</taxon>
        <taxon>Ascomycota</taxon>
        <taxon>Pezizomycotina</taxon>
        <taxon>Sordariomycetes</taxon>
        <taxon>Sordariomycetidae</taxon>
        <taxon>Sordariales</taxon>
        <taxon>Podosporaceae</taxon>
        <taxon>Podospora</taxon>
    </lineage>
</organism>
<dbReference type="EMBL" id="JAULSW010000003">
    <property type="protein sequence ID" value="KAK3386834.1"/>
    <property type="molecule type" value="Genomic_DNA"/>
</dbReference>
<evidence type="ECO:0000313" key="3">
    <source>
        <dbReference type="Proteomes" id="UP001285441"/>
    </source>
</evidence>
<reference evidence="2" key="1">
    <citation type="journal article" date="2023" name="Mol. Phylogenet. Evol.">
        <title>Genome-scale phylogeny and comparative genomics of the fungal order Sordariales.</title>
        <authorList>
            <person name="Hensen N."/>
            <person name="Bonometti L."/>
            <person name="Westerberg I."/>
            <person name="Brannstrom I.O."/>
            <person name="Guillou S."/>
            <person name="Cros-Aarteil S."/>
            <person name="Calhoun S."/>
            <person name="Haridas S."/>
            <person name="Kuo A."/>
            <person name="Mondo S."/>
            <person name="Pangilinan J."/>
            <person name="Riley R."/>
            <person name="LaButti K."/>
            <person name="Andreopoulos B."/>
            <person name="Lipzen A."/>
            <person name="Chen C."/>
            <person name="Yan M."/>
            <person name="Daum C."/>
            <person name="Ng V."/>
            <person name="Clum A."/>
            <person name="Steindorff A."/>
            <person name="Ohm R.A."/>
            <person name="Martin F."/>
            <person name="Silar P."/>
            <person name="Natvig D.O."/>
            <person name="Lalanne C."/>
            <person name="Gautier V."/>
            <person name="Ament-Velasquez S.L."/>
            <person name="Kruys A."/>
            <person name="Hutchinson M.I."/>
            <person name="Powell A.J."/>
            <person name="Barry K."/>
            <person name="Miller A.N."/>
            <person name="Grigoriev I.V."/>
            <person name="Debuchy R."/>
            <person name="Gladieux P."/>
            <person name="Hiltunen Thoren M."/>
            <person name="Johannesson H."/>
        </authorList>
    </citation>
    <scope>NUCLEOTIDE SEQUENCE</scope>
    <source>
        <strain evidence="2">CBS 232.78</strain>
    </source>
</reference>
<keyword evidence="3" id="KW-1185">Reference proteome</keyword>
<protein>
    <submittedName>
        <fullName evidence="2">Uncharacterized protein</fullName>
    </submittedName>
</protein>